<dbReference type="AlphaFoldDB" id="A0A7W6BZM7"/>
<evidence type="ECO:0000313" key="1">
    <source>
        <dbReference type="EMBL" id="MBB3937690.1"/>
    </source>
</evidence>
<name>A0A7W6BZM7_9HYPH</name>
<accession>A0A7W6BZM7</accession>
<sequence>MQTRQTHKPAYPLRLRWVKRQEERGQTIWRAFDGPWAIGYVADLSGTFPAGTRTFTWQIQMLSSHQFRGSIQGREWTSREAAENLEETFFRLLPEAHSFEGRLEDAIAYAEWLGVPIPVATDWMRRQHILGENPLPVKPLKAALTIWGAEERRRGRTGSLSPSLMAETYGADWRAKFC</sequence>
<dbReference type="Proteomes" id="UP000531216">
    <property type="component" value="Unassembled WGS sequence"/>
</dbReference>
<dbReference type="EMBL" id="JACIDO010000011">
    <property type="protein sequence ID" value="MBB3937690.1"/>
    <property type="molecule type" value="Genomic_DNA"/>
</dbReference>
<keyword evidence="2" id="KW-1185">Reference proteome</keyword>
<gene>
    <name evidence="1" type="ORF">GGR05_003858</name>
</gene>
<dbReference type="OrthoDB" id="9768004at2"/>
<reference evidence="1 2" key="1">
    <citation type="submission" date="2020-08" db="EMBL/GenBank/DDBJ databases">
        <title>Genomic Encyclopedia of Type Strains, Phase IV (KMG-IV): sequencing the most valuable type-strain genomes for metagenomic binning, comparative biology and taxonomic classification.</title>
        <authorList>
            <person name="Goeker M."/>
        </authorList>
    </citation>
    <scope>NUCLEOTIDE SEQUENCE [LARGE SCALE GENOMIC DNA]</scope>
    <source>
        <strain evidence="1 2">DSM 25024</strain>
    </source>
</reference>
<organism evidence="1 2">
    <name type="scientific">Aureimonas phyllosphaerae</name>
    <dbReference type="NCBI Taxonomy" id="1166078"/>
    <lineage>
        <taxon>Bacteria</taxon>
        <taxon>Pseudomonadati</taxon>
        <taxon>Pseudomonadota</taxon>
        <taxon>Alphaproteobacteria</taxon>
        <taxon>Hyphomicrobiales</taxon>
        <taxon>Aurantimonadaceae</taxon>
        <taxon>Aureimonas</taxon>
    </lineage>
</organism>
<evidence type="ECO:0000313" key="2">
    <source>
        <dbReference type="Proteomes" id="UP000531216"/>
    </source>
</evidence>
<dbReference type="RefSeq" id="WP_090964651.1">
    <property type="nucleotide sequence ID" value="NZ_FOOA01000014.1"/>
</dbReference>
<comment type="caution">
    <text evidence="1">The sequence shown here is derived from an EMBL/GenBank/DDBJ whole genome shotgun (WGS) entry which is preliminary data.</text>
</comment>
<protein>
    <submittedName>
        <fullName evidence="1">Uncharacterized protein</fullName>
    </submittedName>
</protein>
<proteinExistence type="predicted"/>